<sequence>MAALKILAMLLLRNYGWIFAARIIGEALLRDVVKFQLEAKNEAQKNVFDVAARVIKDGWVDRDEIVTFLRSFKAVIPGWIDDLVIEALCMFLNARDNFRYGTDEKPELFAAISEALKD</sequence>
<accession>A0A0F9AWC5</accession>
<dbReference type="EMBL" id="LAZR01040749">
    <property type="protein sequence ID" value="KKL13715.1"/>
    <property type="molecule type" value="Genomic_DNA"/>
</dbReference>
<reference evidence="1" key="1">
    <citation type="journal article" date="2015" name="Nature">
        <title>Complex archaea that bridge the gap between prokaryotes and eukaryotes.</title>
        <authorList>
            <person name="Spang A."/>
            <person name="Saw J.H."/>
            <person name="Jorgensen S.L."/>
            <person name="Zaremba-Niedzwiedzka K."/>
            <person name="Martijn J."/>
            <person name="Lind A.E."/>
            <person name="van Eijk R."/>
            <person name="Schleper C."/>
            <person name="Guy L."/>
            <person name="Ettema T.J."/>
        </authorList>
    </citation>
    <scope>NUCLEOTIDE SEQUENCE</scope>
</reference>
<name>A0A0F9AWC5_9ZZZZ</name>
<proteinExistence type="predicted"/>
<gene>
    <name evidence="1" type="ORF">LCGC14_2522980</name>
</gene>
<dbReference type="AlphaFoldDB" id="A0A0F9AWC5"/>
<organism evidence="1">
    <name type="scientific">marine sediment metagenome</name>
    <dbReference type="NCBI Taxonomy" id="412755"/>
    <lineage>
        <taxon>unclassified sequences</taxon>
        <taxon>metagenomes</taxon>
        <taxon>ecological metagenomes</taxon>
    </lineage>
</organism>
<feature type="non-terminal residue" evidence="1">
    <location>
        <position position="118"/>
    </location>
</feature>
<protein>
    <submittedName>
        <fullName evidence="1">Uncharacterized protein</fullName>
    </submittedName>
</protein>
<evidence type="ECO:0000313" key="1">
    <source>
        <dbReference type="EMBL" id="KKL13715.1"/>
    </source>
</evidence>
<comment type="caution">
    <text evidence="1">The sequence shown here is derived from an EMBL/GenBank/DDBJ whole genome shotgun (WGS) entry which is preliminary data.</text>
</comment>